<proteinExistence type="predicted"/>
<dbReference type="Gene3D" id="1.10.340.30">
    <property type="entry name" value="Hypothetical protein, domain 2"/>
    <property type="match status" value="1"/>
</dbReference>
<evidence type="ECO:0000259" key="1">
    <source>
        <dbReference type="SMART" id="SM00478"/>
    </source>
</evidence>
<name>A0A0N8PQ61_9CHLR</name>
<dbReference type="PANTHER" id="PTHR47203">
    <property type="match status" value="1"/>
</dbReference>
<dbReference type="InterPro" id="IPR003265">
    <property type="entry name" value="HhH-GPD_domain"/>
</dbReference>
<dbReference type="AlphaFoldDB" id="A0A0N8PQ61"/>
<protein>
    <recommendedName>
        <fullName evidence="1">HhH-GPD domain-containing protein</fullName>
    </recommendedName>
</protein>
<dbReference type="SUPFAM" id="SSF48150">
    <property type="entry name" value="DNA-glycosylase"/>
    <property type="match status" value="1"/>
</dbReference>
<dbReference type="GO" id="GO:0006284">
    <property type="term" value="P:base-excision repair"/>
    <property type="evidence" value="ECO:0007669"/>
    <property type="project" value="InterPro"/>
</dbReference>
<dbReference type="Pfam" id="PF00730">
    <property type="entry name" value="HhH-GPD"/>
    <property type="match status" value="1"/>
</dbReference>
<gene>
    <name evidence="2" type="ORF">SE17_43495</name>
</gene>
<sequence>MVAPVSPVERARVRAVYERLDAVYGPLRPSPGDEPLGELIGTILSPSTTDINSGRAYQRLRAMYPRWEEVIDASEDEIYEAIKPAGLGRMKAPRIKQALREVLRRRGELRLDFLAEMPLDEAKRWLISLDGVGPKTAACVLLFSLGRPALPVDTHV</sequence>
<reference evidence="2 3" key="1">
    <citation type="submission" date="2015-09" db="EMBL/GenBank/DDBJ databases">
        <title>Draft genome sequence of Kouleothrix aurantiaca JCM 19913.</title>
        <authorList>
            <person name="Hemp J."/>
        </authorList>
    </citation>
    <scope>NUCLEOTIDE SEQUENCE [LARGE SCALE GENOMIC DNA]</scope>
    <source>
        <strain evidence="2 3">COM-B</strain>
    </source>
</reference>
<organism evidence="2 3">
    <name type="scientific">Kouleothrix aurantiaca</name>
    <dbReference type="NCBI Taxonomy" id="186479"/>
    <lineage>
        <taxon>Bacteria</taxon>
        <taxon>Bacillati</taxon>
        <taxon>Chloroflexota</taxon>
        <taxon>Chloroflexia</taxon>
        <taxon>Chloroflexales</taxon>
        <taxon>Roseiflexineae</taxon>
        <taxon>Roseiflexaceae</taxon>
        <taxon>Kouleothrix</taxon>
    </lineage>
</organism>
<feature type="non-terminal residue" evidence="2">
    <location>
        <position position="156"/>
    </location>
</feature>
<feature type="domain" description="HhH-GPD" evidence="1">
    <location>
        <begin position="44"/>
        <end position="156"/>
    </location>
</feature>
<comment type="caution">
    <text evidence="2">The sequence shown here is derived from an EMBL/GenBank/DDBJ whole genome shotgun (WGS) entry which is preliminary data.</text>
</comment>
<evidence type="ECO:0000313" key="2">
    <source>
        <dbReference type="EMBL" id="KPV46229.1"/>
    </source>
</evidence>
<dbReference type="SMART" id="SM00478">
    <property type="entry name" value="ENDO3c"/>
    <property type="match status" value="1"/>
</dbReference>
<dbReference type="Proteomes" id="UP000050509">
    <property type="component" value="Unassembled WGS sequence"/>
</dbReference>
<evidence type="ECO:0000313" key="3">
    <source>
        <dbReference type="Proteomes" id="UP000050509"/>
    </source>
</evidence>
<dbReference type="GO" id="GO:0003824">
    <property type="term" value="F:catalytic activity"/>
    <property type="evidence" value="ECO:0007669"/>
    <property type="project" value="InterPro"/>
</dbReference>
<dbReference type="EMBL" id="LJCR01003603">
    <property type="protein sequence ID" value="KPV46229.1"/>
    <property type="molecule type" value="Genomic_DNA"/>
</dbReference>
<dbReference type="InterPro" id="IPR011257">
    <property type="entry name" value="DNA_glycosylase"/>
</dbReference>
<dbReference type="PANTHER" id="PTHR47203:SF1">
    <property type="entry name" value="HYPOTHETICAL BASE EXCISION DNA REPAIR PROTEIN (EUROFUNG)"/>
    <property type="match status" value="1"/>
</dbReference>
<keyword evidence="3" id="KW-1185">Reference proteome</keyword>
<accession>A0A0N8PQ61</accession>
<dbReference type="CDD" id="cd00056">
    <property type="entry name" value="ENDO3c"/>
    <property type="match status" value="1"/>
</dbReference>